<dbReference type="GO" id="GO:0005615">
    <property type="term" value="C:extracellular space"/>
    <property type="evidence" value="ECO:0007669"/>
    <property type="project" value="InterPro"/>
</dbReference>
<accession>A0A484BVV8</accession>
<feature type="signal peptide" evidence="4">
    <location>
        <begin position="1"/>
        <end position="23"/>
    </location>
</feature>
<dbReference type="KEGG" id="dnv:108651683"/>
<evidence type="ECO:0000256" key="1">
    <source>
        <dbReference type="ARBA" id="ARBA00022690"/>
    </source>
</evidence>
<dbReference type="InterPro" id="IPR042178">
    <property type="entry name" value="Serpin_sf_1"/>
</dbReference>
<evidence type="ECO:0000256" key="3">
    <source>
        <dbReference type="RuleBase" id="RU000411"/>
    </source>
</evidence>
<dbReference type="InterPro" id="IPR000215">
    <property type="entry name" value="Serpin_fam"/>
</dbReference>
<keyword evidence="1" id="KW-0646">Protease inhibitor</keyword>
<protein>
    <recommendedName>
        <fullName evidence="5">Serpin domain-containing protein</fullName>
    </recommendedName>
</protein>
<dbReference type="FunFam" id="2.30.39.10:FF:000025">
    <property type="entry name" value="Serpin 77Bb"/>
    <property type="match status" value="1"/>
</dbReference>
<dbReference type="SUPFAM" id="SSF56574">
    <property type="entry name" value="Serpins"/>
    <property type="match status" value="1"/>
</dbReference>
<dbReference type="Pfam" id="PF00079">
    <property type="entry name" value="Serpin"/>
    <property type="match status" value="1"/>
</dbReference>
<evidence type="ECO:0000313" key="6">
    <source>
        <dbReference type="EMBL" id="TDG52804.1"/>
    </source>
</evidence>
<dbReference type="SMART" id="SM00093">
    <property type="entry name" value="SERPIN"/>
    <property type="match status" value="1"/>
</dbReference>
<keyword evidence="2" id="KW-0722">Serine protease inhibitor</keyword>
<gene>
    <name evidence="6" type="ORF">AWZ03_001037</name>
</gene>
<dbReference type="AlphaFoldDB" id="A0A484BVV8"/>
<keyword evidence="7" id="KW-1185">Reference proteome</keyword>
<evidence type="ECO:0000256" key="4">
    <source>
        <dbReference type="SAM" id="SignalP"/>
    </source>
</evidence>
<dbReference type="EMBL" id="LSRL02000003">
    <property type="protein sequence ID" value="TDG52804.1"/>
    <property type="molecule type" value="Genomic_DNA"/>
</dbReference>
<dbReference type="InterPro" id="IPR023796">
    <property type="entry name" value="Serpin_dom"/>
</dbReference>
<dbReference type="OMA" id="KPFQYMI"/>
<organism evidence="6 7">
    <name type="scientific">Drosophila navojoa</name>
    <name type="common">Fruit fly</name>
    <dbReference type="NCBI Taxonomy" id="7232"/>
    <lineage>
        <taxon>Eukaryota</taxon>
        <taxon>Metazoa</taxon>
        <taxon>Ecdysozoa</taxon>
        <taxon>Arthropoda</taxon>
        <taxon>Hexapoda</taxon>
        <taxon>Insecta</taxon>
        <taxon>Pterygota</taxon>
        <taxon>Neoptera</taxon>
        <taxon>Endopterygota</taxon>
        <taxon>Diptera</taxon>
        <taxon>Brachycera</taxon>
        <taxon>Muscomorpha</taxon>
        <taxon>Ephydroidea</taxon>
        <taxon>Drosophilidae</taxon>
        <taxon>Drosophila</taxon>
    </lineage>
</organism>
<dbReference type="Gene3D" id="2.30.39.10">
    <property type="entry name" value="Alpha-1-antitrypsin, domain 1"/>
    <property type="match status" value="1"/>
</dbReference>
<feature type="chain" id="PRO_5019779889" description="Serpin domain-containing protein" evidence="4">
    <location>
        <begin position="24"/>
        <end position="445"/>
    </location>
</feature>
<dbReference type="STRING" id="7232.A0A484BVV8"/>
<comment type="similarity">
    <text evidence="3">Belongs to the serpin family.</text>
</comment>
<dbReference type="FunFam" id="2.10.310.10:FF:000001">
    <property type="entry name" value="Serpin family A member 1"/>
    <property type="match status" value="1"/>
</dbReference>
<proteinExistence type="inferred from homology"/>
<dbReference type="InterPro" id="IPR023795">
    <property type="entry name" value="Serpin_CS"/>
</dbReference>
<dbReference type="InterPro" id="IPR042185">
    <property type="entry name" value="Serpin_sf_2"/>
</dbReference>
<evidence type="ECO:0000259" key="5">
    <source>
        <dbReference type="SMART" id="SM00093"/>
    </source>
</evidence>
<dbReference type="OrthoDB" id="9440847at2759"/>
<reference evidence="6 7" key="1">
    <citation type="journal article" date="2019" name="J. Hered.">
        <title>An Improved Genome Assembly for Drosophila navojoa, the Basal Species in the mojavensis Cluster.</title>
        <authorList>
            <person name="Vanderlinde T."/>
            <person name="Dupim E.G."/>
            <person name="Nazario-Yepiz N.O."/>
            <person name="Carvalho A.B."/>
        </authorList>
    </citation>
    <scope>NUCLEOTIDE SEQUENCE [LARGE SCALE GENOMIC DNA]</scope>
    <source>
        <strain evidence="6">Navoj_Jal97</strain>
        <tissue evidence="6">Whole organism</tissue>
    </source>
</reference>
<evidence type="ECO:0000256" key="2">
    <source>
        <dbReference type="ARBA" id="ARBA00022900"/>
    </source>
</evidence>
<dbReference type="PANTHER" id="PTHR11461">
    <property type="entry name" value="SERINE PROTEASE INHIBITOR, SERPIN"/>
    <property type="match status" value="1"/>
</dbReference>
<dbReference type="Proteomes" id="UP000295192">
    <property type="component" value="Unassembled WGS sequence"/>
</dbReference>
<keyword evidence="4" id="KW-0732">Signal</keyword>
<feature type="domain" description="Serpin" evidence="5">
    <location>
        <begin position="76"/>
        <end position="442"/>
    </location>
</feature>
<dbReference type="PROSITE" id="PS00284">
    <property type="entry name" value="SERPIN"/>
    <property type="match status" value="1"/>
</dbReference>
<evidence type="ECO:0000313" key="7">
    <source>
        <dbReference type="Proteomes" id="UP000295192"/>
    </source>
</evidence>
<dbReference type="Gene3D" id="3.30.497.10">
    <property type="entry name" value="Antithrombin, subunit I, domain 2"/>
    <property type="match status" value="1"/>
</dbReference>
<dbReference type="GO" id="GO:0004867">
    <property type="term" value="F:serine-type endopeptidase inhibitor activity"/>
    <property type="evidence" value="ECO:0007669"/>
    <property type="project" value="UniProtKB-KW"/>
</dbReference>
<dbReference type="InterPro" id="IPR036186">
    <property type="entry name" value="Serpin_sf"/>
</dbReference>
<dbReference type="PANTHER" id="PTHR11461:SF367">
    <property type="entry name" value="GH21475P-RELATED"/>
    <property type="match status" value="1"/>
</dbReference>
<sequence>MNVIDYVSRLLATVLMLCSISWAQQRLPQLSVGFDLQPLTPAAAFLPQSGQEYALRSNFDEDTLRSVAQSSQQFGLDFLNRISVVVAKRNADFMVSPFSVWSLLILLYEGAGGQTYEQLRKALRINVDDEKLRSVYRVWSSFLNTNSSAIEVASLQALYTDSKTPVKSTYREVSKSYGVQPAEVDFYNRETIFLINDATNRSTRGLIPYAVLPQEIYGAKMFMLSSLYFKGQWKYPFNVSATRPEPFYNEQGQVVGQVSMMAQEGNFAYVTNIEGLDGYVLELPYGEQNRLSMIVVLPKRGFNLNDVTKNLMDLGLSPVLRRLENFARNADEDNVVEVLLPKFTTTTDFNLRQLLQEMGIQDLFDQSRSNLSRMADGLFARLCVHATKIIVDEKGTTAAAVTSAVLSNKSSPPKFYLNRPFLYMIVDKSTNLLLFAGQVRNPKAA</sequence>
<comment type="caution">
    <text evidence="6">The sequence shown here is derived from an EMBL/GenBank/DDBJ whole genome shotgun (WGS) entry which is preliminary data.</text>
</comment>
<name>A0A484BVV8_DRONA</name>
<dbReference type="CDD" id="cd19598">
    <property type="entry name" value="serpin77Ba-like_insects"/>
    <property type="match status" value="1"/>
</dbReference>